<dbReference type="Pfam" id="PF03548">
    <property type="entry name" value="LolA"/>
    <property type="match status" value="1"/>
</dbReference>
<proteinExistence type="predicted"/>
<dbReference type="AlphaFoldDB" id="A0A3D8I684"/>
<accession>A0A3D8I684</accession>
<gene>
    <name evidence="2" type="ORF">CQA63_01400</name>
</gene>
<dbReference type="NCBIfam" id="NF000664">
    <property type="entry name" value="PRK00031.2-2"/>
    <property type="match status" value="1"/>
</dbReference>
<keyword evidence="3" id="KW-1185">Reference proteome</keyword>
<dbReference type="InterPro" id="IPR004564">
    <property type="entry name" value="OM_lipoprot_carrier_LolA-like"/>
</dbReference>
<dbReference type="RefSeq" id="WP_104700054.1">
    <property type="nucleotide sequence ID" value="NZ_FZPP01000020.1"/>
</dbReference>
<comment type="caution">
    <text evidence="2">The sequence shown here is derived from an EMBL/GenBank/DDBJ whole genome shotgun (WGS) entry which is preliminary data.</text>
</comment>
<evidence type="ECO:0000313" key="2">
    <source>
        <dbReference type="EMBL" id="RDU60663.1"/>
    </source>
</evidence>
<dbReference type="Proteomes" id="UP000256599">
    <property type="component" value="Unassembled WGS sequence"/>
</dbReference>
<reference evidence="2 3" key="1">
    <citation type="submission" date="2018-04" db="EMBL/GenBank/DDBJ databases">
        <title>Novel Campyloabacter and Helicobacter Species and Strains.</title>
        <authorList>
            <person name="Mannion A.J."/>
            <person name="Shen Z."/>
            <person name="Fox J.G."/>
        </authorList>
    </citation>
    <scope>NUCLEOTIDE SEQUENCE [LARGE SCALE GENOMIC DNA]</scope>
    <source>
        <strain evidence="2 3">MIT 98-6070</strain>
    </source>
</reference>
<dbReference type="SUPFAM" id="SSF89392">
    <property type="entry name" value="Prokaryotic lipoproteins and lipoprotein localization factors"/>
    <property type="match status" value="1"/>
</dbReference>
<dbReference type="PANTHER" id="PTHR35869:SF1">
    <property type="entry name" value="OUTER-MEMBRANE LIPOPROTEIN CARRIER PROTEIN"/>
    <property type="match status" value="1"/>
</dbReference>
<keyword evidence="2" id="KW-0449">Lipoprotein</keyword>
<dbReference type="PANTHER" id="PTHR35869">
    <property type="entry name" value="OUTER-MEMBRANE LIPOPROTEIN CARRIER PROTEIN"/>
    <property type="match status" value="1"/>
</dbReference>
<name>A0A3D8I684_9HELI</name>
<keyword evidence="1" id="KW-0732">Signal</keyword>
<dbReference type="InterPro" id="IPR029046">
    <property type="entry name" value="LolA/LolB/LppX"/>
</dbReference>
<dbReference type="OrthoDB" id="5339202at2"/>
<evidence type="ECO:0000313" key="3">
    <source>
        <dbReference type="Proteomes" id="UP000256599"/>
    </source>
</evidence>
<protein>
    <submittedName>
        <fullName evidence="2">Outer membrane lipoprotein chaperone LolA</fullName>
    </submittedName>
</protein>
<dbReference type="CDD" id="cd16325">
    <property type="entry name" value="LolA"/>
    <property type="match status" value="1"/>
</dbReference>
<dbReference type="NCBIfam" id="NF000663">
    <property type="entry name" value="PRK00031.2-1"/>
    <property type="match status" value="1"/>
</dbReference>
<dbReference type="EMBL" id="NXLR01000002">
    <property type="protein sequence ID" value="RDU60663.1"/>
    <property type="molecule type" value="Genomic_DNA"/>
</dbReference>
<sequence>MWIIKAGMVFVICCGRLFAWGEDIQSIQADFEQYIYNEDGANVYYKGKILGKSPNKVKWDYQMPFKKEIYMNDNKVAIYEPSLEQVSLSTLNSKSDFISIIKSAKKYEDGTYRTAVDGIEYTLVVDRENKPKSIYFVDTMGTKSELVLSNVKLNVKIDDAVFVFVAPSDVEVLELKAR</sequence>
<dbReference type="Gene3D" id="2.50.20.10">
    <property type="entry name" value="Lipoprotein localisation LolA/LolB/LppX"/>
    <property type="match status" value="2"/>
</dbReference>
<evidence type="ECO:0000256" key="1">
    <source>
        <dbReference type="ARBA" id="ARBA00022729"/>
    </source>
</evidence>
<organism evidence="2 3">
    <name type="scientific">Helicobacter marmotae</name>
    <dbReference type="NCBI Taxonomy" id="152490"/>
    <lineage>
        <taxon>Bacteria</taxon>
        <taxon>Pseudomonadati</taxon>
        <taxon>Campylobacterota</taxon>
        <taxon>Epsilonproteobacteria</taxon>
        <taxon>Campylobacterales</taxon>
        <taxon>Helicobacteraceae</taxon>
        <taxon>Helicobacter</taxon>
    </lineage>
</organism>